<evidence type="ECO:0000313" key="1">
    <source>
        <dbReference type="EMBL" id="KAK6742836.1"/>
    </source>
</evidence>
<reference evidence="1 2" key="1">
    <citation type="submission" date="2023-08" db="EMBL/GenBank/DDBJ databases">
        <title>A Necator americanus chromosomal reference genome.</title>
        <authorList>
            <person name="Ilik V."/>
            <person name="Petrzelkova K.J."/>
            <person name="Pardy F."/>
            <person name="Fuh T."/>
            <person name="Niatou-Singa F.S."/>
            <person name="Gouil Q."/>
            <person name="Baker L."/>
            <person name="Ritchie M.E."/>
            <person name="Jex A.R."/>
            <person name="Gazzola D."/>
            <person name="Li H."/>
            <person name="Toshio Fujiwara R."/>
            <person name="Zhan B."/>
            <person name="Aroian R.V."/>
            <person name="Pafco B."/>
            <person name="Schwarz E.M."/>
        </authorList>
    </citation>
    <scope>NUCLEOTIDE SEQUENCE [LARGE SCALE GENOMIC DNA]</scope>
    <source>
        <strain evidence="1 2">Aroian</strain>
        <tissue evidence="1">Whole animal</tissue>
    </source>
</reference>
<organism evidence="1 2">
    <name type="scientific">Necator americanus</name>
    <name type="common">Human hookworm</name>
    <dbReference type="NCBI Taxonomy" id="51031"/>
    <lineage>
        <taxon>Eukaryota</taxon>
        <taxon>Metazoa</taxon>
        <taxon>Ecdysozoa</taxon>
        <taxon>Nematoda</taxon>
        <taxon>Chromadorea</taxon>
        <taxon>Rhabditida</taxon>
        <taxon>Rhabditina</taxon>
        <taxon>Rhabditomorpha</taxon>
        <taxon>Strongyloidea</taxon>
        <taxon>Ancylostomatidae</taxon>
        <taxon>Bunostominae</taxon>
        <taxon>Necator</taxon>
    </lineage>
</organism>
<keyword evidence="2" id="KW-1185">Reference proteome</keyword>
<name>A0ABR1CWZ6_NECAM</name>
<dbReference type="EMBL" id="JAVFWL010000003">
    <property type="protein sequence ID" value="KAK6742836.1"/>
    <property type="molecule type" value="Genomic_DNA"/>
</dbReference>
<evidence type="ECO:0000313" key="2">
    <source>
        <dbReference type="Proteomes" id="UP001303046"/>
    </source>
</evidence>
<accession>A0ABR1CWZ6</accession>
<proteinExistence type="predicted"/>
<sequence length="90" mass="10189">MFDRFSLFKRSSIYDLKRIGKKEEWLEKAGYLVLKHEEKAGAAEVGVAIATLIIGGPCKKRPGLTEGQRLWQNRGDRLGSAETLRKSQRV</sequence>
<comment type="caution">
    <text evidence="1">The sequence shown here is derived from an EMBL/GenBank/DDBJ whole genome shotgun (WGS) entry which is preliminary data.</text>
</comment>
<protein>
    <submittedName>
        <fullName evidence="1">Uncharacterized protein</fullName>
    </submittedName>
</protein>
<dbReference type="Proteomes" id="UP001303046">
    <property type="component" value="Unassembled WGS sequence"/>
</dbReference>
<gene>
    <name evidence="1" type="primary">Necator_chrIII.g10994</name>
    <name evidence="1" type="ORF">RB195_010229</name>
</gene>